<feature type="binding site" evidence="17">
    <location>
        <position position="89"/>
    </location>
    <ligand>
        <name>[4Fe-4S] cluster</name>
        <dbReference type="ChEBI" id="CHEBI:49883"/>
    </ligand>
</feature>
<keyword evidence="19" id="KW-1185">Reference proteome</keyword>
<dbReference type="PANTHER" id="PTHR36701:SF1">
    <property type="entry name" value="EPOXYQUEUOSINE REDUCTASE QUEH"/>
    <property type="match status" value="1"/>
</dbReference>
<keyword evidence="7 17" id="KW-0819">tRNA processing</keyword>
<dbReference type="STRING" id="999894.TDIS_0309"/>
<reference evidence="18 19" key="1">
    <citation type="submission" date="2016-04" db="EMBL/GenBank/DDBJ databases">
        <title>Genome analysis of Thermosulfurimonas dismutans, the first thermophilic sulfur-disproportionating bacterium of the phylum Thermodesulfobacteria.</title>
        <authorList>
            <person name="Mardanov A.V."/>
            <person name="Beletsky A.V."/>
            <person name="Kadnikov V.V."/>
            <person name="Slobodkin A.I."/>
            <person name="Ravin N.V."/>
        </authorList>
    </citation>
    <scope>NUCLEOTIDE SEQUENCE [LARGE SCALE GENOMIC DNA]</scope>
    <source>
        <strain evidence="18 19">S95</strain>
    </source>
</reference>
<evidence type="ECO:0000256" key="13">
    <source>
        <dbReference type="ARBA" id="ARBA00023157"/>
    </source>
</evidence>
<evidence type="ECO:0000256" key="6">
    <source>
        <dbReference type="ARBA" id="ARBA00022485"/>
    </source>
</evidence>
<evidence type="ECO:0000256" key="5">
    <source>
        <dbReference type="ARBA" id="ARBA00016895"/>
    </source>
</evidence>
<evidence type="ECO:0000256" key="8">
    <source>
        <dbReference type="ARBA" id="ARBA00022723"/>
    </source>
</evidence>
<keyword evidence="14 17" id="KW-0676">Redox-active center</keyword>
<dbReference type="AlphaFoldDB" id="A0A179D7N7"/>
<evidence type="ECO:0000256" key="17">
    <source>
        <dbReference type="HAMAP-Rule" id="MF_02089"/>
    </source>
</evidence>
<keyword evidence="8 17" id="KW-0479">Metal-binding</keyword>
<evidence type="ECO:0000256" key="15">
    <source>
        <dbReference type="ARBA" id="ARBA00031446"/>
    </source>
</evidence>
<keyword evidence="9 17" id="KW-0671">Queuosine biosynthesis</keyword>
<evidence type="ECO:0000313" key="18">
    <source>
        <dbReference type="EMBL" id="OAQ21791.1"/>
    </source>
</evidence>
<dbReference type="Pfam" id="PF02677">
    <property type="entry name" value="QueH"/>
    <property type="match status" value="1"/>
</dbReference>
<dbReference type="GO" id="GO:0046872">
    <property type="term" value="F:metal ion binding"/>
    <property type="evidence" value="ECO:0007669"/>
    <property type="project" value="UniProtKB-KW"/>
</dbReference>
<dbReference type="OrthoDB" id="9801033at2"/>
<keyword evidence="13 17" id="KW-1015">Disulfide bond</keyword>
<dbReference type="GO" id="GO:0052693">
    <property type="term" value="F:epoxyqueuosine reductase activity"/>
    <property type="evidence" value="ECO:0007669"/>
    <property type="project" value="UniProtKB-UniRule"/>
</dbReference>
<protein>
    <recommendedName>
        <fullName evidence="5 17">Epoxyqueuosine reductase QueH</fullName>
        <ecNumber evidence="4 17">1.17.99.6</ecNumber>
    </recommendedName>
    <alternativeName>
        <fullName evidence="15 17">Queuosine biosynthesis protein QueH</fullName>
    </alternativeName>
</protein>
<dbReference type="Proteomes" id="UP000078390">
    <property type="component" value="Unassembled WGS sequence"/>
</dbReference>
<feature type="disulfide bond" description="Redox-active" evidence="17">
    <location>
        <begin position="166"/>
        <end position="168"/>
    </location>
</feature>
<comment type="function">
    <text evidence="1 17">Catalyzes the conversion of epoxyqueuosine (oQ) to queuosine (Q), which is a hypermodified base found in the wobble positions of tRNA(Asp), tRNA(Asn), tRNA(His) and tRNA(Tyr).</text>
</comment>
<dbReference type="GO" id="GO:0008616">
    <property type="term" value="P:tRNA queuosine(34) biosynthetic process"/>
    <property type="evidence" value="ECO:0007669"/>
    <property type="project" value="UniProtKB-UniRule"/>
</dbReference>
<evidence type="ECO:0000256" key="3">
    <source>
        <dbReference type="ARBA" id="ARBA00008207"/>
    </source>
</evidence>
<name>A0A179D7N7_9BACT</name>
<dbReference type="HAMAP" id="MF_02089">
    <property type="entry name" value="QueH"/>
    <property type="match status" value="1"/>
</dbReference>
<organism evidence="18 19">
    <name type="scientific">Thermosulfurimonas dismutans</name>
    <dbReference type="NCBI Taxonomy" id="999894"/>
    <lineage>
        <taxon>Bacteria</taxon>
        <taxon>Pseudomonadati</taxon>
        <taxon>Thermodesulfobacteriota</taxon>
        <taxon>Thermodesulfobacteria</taxon>
        <taxon>Thermodesulfobacteriales</taxon>
        <taxon>Thermodesulfobacteriaceae</taxon>
        <taxon>Thermosulfurimonas</taxon>
    </lineage>
</organism>
<keyword evidence="6 17" id="KW-0004">4Fe-4S</keyword>
<evidence type="ECO:0000256" key="10">
    <source>
        <dbReference type="ARBA" id="ARBA00023002"/>
    </source>
</evidence>
<dbReference type="EMBL" id="LWLG01000001">
    <property type="protein sequence ID" value="OAQ21791.1"/>
    <property type="molecule type" value="Genomic_DNA"/>
</dbReference>
<comment type="pathway">
    <text evidence="2 17">tRNA modification; tRNA-queuosine biosynthesis.</text>
</comment>
<evidence type="ECO:0000256" key="12">
    <source>
        <dbReference type="ARBA" id="ARBA00023014"/>
    </source>
</evidence>
<evidence type="ECO:0000256" key="4">
    <source>
        <dbReference type="ARBA" id="ARBA00012622"/>
    </source>
</evidence>
<proteinExistence type="inferred from homology"/>
<dbReference type="GO" id="GO:0051539">
    <property type="term" value="F:4 iron, 4 sulfur cluster binding"/>
    <property type="evidence" value="ECO:0007669"/>
    <property type="project" value="UniProtKB-UniRule"/>
</dbReference>
<dbReference type="EC" id="1.17.99.6" evidence="4 17"/>
<evidence type="ECO:0000256" key="9">
    <source>
        <dbReference type="ARBA" id="ARBA00022785"/>
    </source>
</evidence>
<feature type="binding site" evidence="17">
    <location>
        <position position="86"/>
    </location>
    <ligand>
        <name>[4Fe-4S] cluster</name>
        <dbReference type="ChEBI" id="CHEBI:49883"/>
    </ligand>
</feature>
<evidence type="ECO:0000256" key="11">
    <source>
        <dbReference type="ARBA" id="ARBA00023004"/>
    </source>
</evidence>
<comment type="catalytic activity">
    <reaction evidence="16 17">
        <text>epoxyqueuosine(34) in tRNA + AH2 = queuosine(34) in tRNA + A + H2O</text>
        <dbReference type="Rhea" id="RHEA:32159"/>
        <dbReference type="Rhea" id="RHEA-COMP:18571"/>
        <dbReference type="Rhea" id="RHEA-COMP:18582"/>
        <dbReference type="ChEBI" id="CHEBI:13193"/>
        <dbReference type="ChEBI" id="CHEBI:15377"/>
        <dbReference type="ChEBI" id="CHEBI:17499"/>
        <dbReference type="ChEBI" id="CHEBI:194431"/>
        <dbReference type="ChEBI" id="CHEBI:194443"/>
        <dbReference type="EC" id="1.17.99.6"/>
    </reaction>
</comment>
<keyword evidence="10 17" id="KW-0560">Oxidoreductase</keyword>
<evidence type="ECO:0000256" key="7">
    <source>
        <dbReference type="ARBA" id="ARBA00022694"/>
    </source>
</evidence>
<comment type="similarity">
    <text evidence="3 17">Belongs to the QueH family.</text>
</comment>
<dbReference type="RefSeq" id="WP_068668567.1">
    <property type="nucleotide sequence ID" value="NZ_LWLG01000001.1"/>
</dbReference>
<gene>
    <name evidence="17" type="primary">queH</name>
    <name evidence="18" type="ORF">TDIS_0309</name>
</gene>
<comment type="caution">
    <text evidence="18">The sequence shown here is derived from an EMBL/GenBank/DDBJ whole genome shotgun (WGS) entry which is preliminary data.</text>
</comment>
<feature type="binding site" evidence="17">
    <location>
        <position position="11"/>
    </location>
    <ligand>
        <name>[4Fe-4S] cluster</name>
        <dbReference type="ChEBI" id="CHEBI:49883"/>
    </ligand>
</feature>
<evidence type="ECO:0000256" key="14">
    <source>
        <dbReference type="ARBA" id="ARBA00023284"/>
    </source>
</evidence>
<sequence length="194" mass="23466">MKKKQILLHICCGPCTLYPLKVLREEGFEAIGFFYNPNIHPYREFRRRISALRQVAEKKDLEVIWNRDYGLRTFLREVIFREDDRCEVCYYLRLRETARLAAELKAEAFTTTLLYSPFQKHELIRDIGEALAAQFKVTFFYQDFRPGYRKGQEEAITLGIYRQPYCGCIFSEEERYDKKLRRRRQRHESFHRIS</sequence>
<accession>A0A179D7N7</accession>
<dbReference type="PANTHER" id="PTHR36701">
    <property type="entry name" value="EPOXYQUEUOSINE REDUCTASE QUEH"/>
    <property type="match status" value="1"/>
</dbReference>
<dbReference type="PATRIC" id="fig|999894.6.peg.310"/>
<keyword evidence="11 17" id="KW-0408">Iron</keyword>
<evidence type="ECO:0000256" key="1">
    <source>
        <dbReference type="ARBA" id="ARBA00002268"/>
    </source>
</evidence>
<keyword evidence="12 17" id="KW-0411">Iron-sulfur</keyword>
<dbReference type="UniPathway" id="UPA00392"/>
<evidence type="ECO:0000313" key="19">
    <source>
        <dbReference type="Proteomes" id="UP000078390"/>
    </source>
</evidence>
<dbReference type="InterPro" id="IPR003828">
    <property type="entry name" value="QueH"/>
</dbReference>
<evidence type="ECO:0000256" key="16">
    <source>
        <dbReference type="ARBA" id="ARBA00047415"/>
    </source>
</evidence>
<feature type="binding site" evidence="17">
    <location>
        <position position="12"/>
    </location>
    <ligand>
        <name>[4Fe-4S] cluster</name>
        <dbReference type="ChEBI" id="CHEBI:49883"/>
    </ligand>
</feature>
<evidence type="ECO:0000256" key="2">
    <source>
        <dbReference type="ARBA" id="ARBA00004691"/>
    </source>
</evidence>